<keyword evidence="1" id="KW-1133">Transmembrane helix</keyword>
<dbReference type="EMBL" id="GL349444">
    <property type="protein sequence ID" value="KNC46794.1"/>
    <property type="molecule type" value="Genomic_DNA"/>
</dbReference>
<keyword evidence="3" id="KW-1185">Reference proteome</keyword>
<name>A0A0L0D3A8_THETB</name>
<feature type="transmembrane region" description="Helical" evidence="1">
    <location>
        <begin position="255"/>
        <end position="277"/>
    </location>
</feature>
<dbReference type="GeneID" id="25562839"/>
<feature type="transmembrane region" description="Helical" evidence="1">
    <location>
        <begin position="58"/>
        <end position="91"/>
    </location>
</feature>
<dbReference type="AlphaFoldDB" id="A0A0L0D3A8"/>
<feature type="transmembrane region" description="Helical" evidence="1">
    <location>
        <begin position="103"/>
        <end position="122"/>
    </location>
</feature>
<evidence type="ECO:0000256" key="1">
    <source>
        <dbReference type="SAM" id="Phobius"/>
    </source>
</evidence>
<proteinExistence type="predicted"/>
<dbReference type="Proteomes" id="UP000054408">
    <property type="component" value="Unassembled WGS sequence"/>
</dbReference>
<feature type="transmembrane region" description="Helical" evidence="1">
    <location>
        <begin position="284"/>
        <end position="305"/>
    </location>
</feature>
<dbReference type="RefSeq" id="XP_013760069.1">
    <property type="nucleotide sequence ID" value="XM_013904615.1"/>
</dbReference>
<organism evidence="2 3">
    <name type="scientific">Thecamonas trahens ATCC 50062</name>
    <dbReference type="NCBI Taxonomy" id="461836"/>
    <lineage>
        <taxon>Eukaryota</taxon>
        <taxon>Apusozoa</taxon>
        <taxon>Apusomonadida</taxon>
        <taxon>Apusomonadidae</taxon>
        <taxon>Thecamonas</taxon>
    </lineage>
</organism>
<keyword evidence="1" id="KW-0812">Transmembrane</keyword>
<feature type="transmembrane region" description="Helical" evidence="1">
    <location>
        <begin position="186"/>
        <end position="206"/>
    </location>
</feature>
<sequence>MRKVQASARMTSTHLWELTTAVTVMALLVTMTWAAPKAFVPTLLLSWLFAPPPSLPPLPAFWLPCWLVPWAPALDLVLVPAYLAASLLVLAAIARPPIMAQTLLRTLVLAVGLLGLAVVVPHERRLQPYTWELSWMLIGLGAVPRALPQVAGTASVRIILAGVYLASGLGKLTSLFAGAFDFVIGPARTFLLASVMPGASLLLAIIDRYGEAAAVVLEVGGGLVLLAASIGFWALAPGPPPPHSSHSLFVRVLDLAAAAVAAALVAMHLYIVVSLYAHGWNHAVWAWNLHHAALLALLWIAPVLALSPDSDPASGIDDPAAKYRRRVNAHTSPPCHLLPVLDAYSSFVSPLAASAYFALLLAVALVIPLVGLYGGIPDPLRYNLYTGNTASGVILTASMPAHGDTPAWPAPGSTEASLVHADIGMLAISEYGVYDALTERRFFHTTAWLCTSAPLSPSSPVVSVSYVDAIPPFTYEPHPPRHPRVTSMSCTAWTARYGCPTS</sequence>
<evidence type="ECO:0000313" key="3">
    <source>
        <dbReference type="Proteomes" id="UP000054408"/>
    </source>
</evidence>
<protein>
    <submittedName>
        <fullName evidence="2">Uncharacterized protein</fullName>
    </submittedName>
</protein>
<feature type="transmembrane region" description="Helical" evidence="1">
    <location>
        <begin position="355"/>
        <end position="376"/>
    </location>
</feature>
<reference evidence="2 3" key="1">
    <citation type="submission" date="2010-05" db="EMBL/GenBank/DDBJ databases">
        <title>The Genome Sequence of Thecamonas trahens ATCC 50062.</title>
        <authorList>
            <consortium name="The Broad Institute Genome Sequencing Platform"/>
            <person name="Russ C."/>
            <person name="Cuomo C."/>
            <person name="Shea T."/>
            <person name="Young S.K."/>
            <person name="Zeng Q."/>
            <person name="Koehrsen M."/>
            <person name="Haas B."/>
            <person name="Borodovsky M."/>
            <person name="Guigo R."/>
            <person name="Alvarado L."/>
            <person name="Berlin A."/>
            <person name="Bochicchio J."/>
            <person name="Borenstein D."/>
            <person name="Chapman S."/>
            <person name="Chen Z."/>
            <person name="Freedman E."/>
            <person name="Gellesch M."/>
            <person name="Goldberg J."/>
            <person name="Griggs A."/>
            <person name="Gujja S."/>
            <person name="Heilman E."/>
            <person name="Heiman D."/>
            <person name="Hepburn T."/>
            <person name="Howarth C."/>
            <person name="Jen D."/>
            <person name="Larson L."/>
            <person name="Mehta T."/>
            <person name="Park D."/>
            <person name="Pearson M."/>
            <person name="Roberts A."/>
            <person name="Saif S."/>
            <person name="Shenoy N."/>
            <person name="Sisk P."/>
            <person name="Stolte C."/>
            <person name="Sykes S."/>
            <person name="Thomson T."/>
            <person name="Walk T."/>
            <person name="White J."/>
            <person name="Yandava C."/>
            <person name="Burger G."/>
            <person name="Gray M.W."/>
            <person name="Holland P.W.H."/>
            <person name="King N."/>
            <person name="Lang F.B.F."/>
            <person name="Roger A.J."/>
            <person name="Ruiz-Trillo I."/>
            <person name="Lander E."/>
            <person name="Nusbaum C."/>
        </authorList>
    </citation>
    <scope>NUCLEOTIDE SEQUENCE [LARGE SCALE GENOMIC DNA]</scope>
    <source>
        <strain evidence="2 3">ATCC 50062</strain>
    </source>
</reference>
<gene>
    <name evidence="2" type="ORF">AMSG_03224</name>
</gene>
<accession>A0A0L0D3A8</accession>
<feature type="transmembrane region" description="Helical" evidence="1">
    <location>
        <begin position="213"/>
        <end position="235"/>
    </location>
</feature>
<keyword evidence="1" id="KW-0472">Membrane</keyword>
<evidence type="ECO:0000313" key="2">
    <source>
        <dbReference type="EMBL" id="KNC46794.1"/>
    </source>
</evidence>